<accession>A0A401NVU2</accession>
<dbReference type="Pfam" id="PF09324">
    <property type="entry name" value="Sec7-like_HDS"/>
    <property type="match status" value="1"/>
</dbReference>
<reference evidence="4 5" key="1">
    <citation type="journal article" date="2018" name="Nat. Ecol. Evol.">
        <title>Shark genomes provide insights into elasmobranch evolution and the origin of vertebrates.</title>
        <authorList>
            <person name="Hara Y"/>
            <person name="Yamaguchi K"/>
            <person name="Onimaru K"/>
            <person name="Kadota M"/>
            <person name="Koyanagi M"/>
            <person name="Keeley SD"/>
            <person name="Tatsumi K"/>
            <person name="Tanaka K"/>
            <person name="Motone F"/>
            <person name="Kageyama Y"/>
            <person name="Nozu R"/>
            <person name="Adachi N"/>
            <person name="Nishimura O"/>
            <person name="Nakagawa R"/>
            <person name="Tanegashima C"/>
            <person name="Kiyatake I"/>
            <person name="Matsumoto R"/>
            <person name="Murakumo K"/>
            <person name="Nishida K"/>
            <person name="Terakita A"/>
            <person name="Kuratani S"/>
            <person name="Sato K"/>
            <person name="Hyodo S Kuraku.S."/>
        </authorList>
    </citation>
    <scope>NUCLEOTIDE SEQUENCE [LARGE SCALE GENOMIC DNA]</scope>
</reference>
<dbReference type="Proteomes" id="UP000288216">
    <property type="component" value="Unassembled WGS sequence"/>
</dbReference>
<dbReference type="EMBL" id="BFAA01002803">
    <property type="protein sequence ID" value="GCB64990.1"/>
    <property type="molecule type" value="Genomic_DNA"/>
</dbReference>
<feature type="non-terminal residue" evidence="4">
    <location>
        <position position="1"/>
    </location>
</feature>
<dbReference type="Pfam" id="PF20252">
    <property type="entry name" value="BIG2_C"/>
    <property type="match status" value="1"/>
</dbReference>
<feature type="compositionally biased region" description="Low complexity" evidence="1">
    <location>
        <begin position="1328"/>
        <end position="1337"/>
    </location>
</feature>
<feature type="compositionally biased region" description="Basic and acidic residues" evidence="1">
    <location>
        <begin position="1197"/>
        <end position="1217"/>
    </location>
</feature>
<evidence type="ECO:0000259" key="3">
    <source>
        <dbReference type="Pfam" id="PF20252"/>
    </source>
</evidence>
<evidence type="ECO:0000313" key="5">
    <source>
        <dbReference type="Proteomes" id="UP000288216"/>
    </source>
</evidence>
<dbReference type="InterPro" id="IPR046455">
    <property type="entry name" value="Sec7/BIG1-like_C"/>
</dbReference>
<feature type="compositionally biased region" description="Low complexity" evidence="1">
    <location>
        <begin position="280"/>
        <end position="289"/>
    </location>
</feature>
<dbReference type="PANTHER" id="PTHR10663:SF344">
    <property type="entry name" value="BREFELDIN A-INHIBITED GUANINE NUCLEOTIDE-EXCHANGE PROTEIN 3"/>
    <property type="match status" value="1"/>
</dbReference>
<dbReference type="SUPFAM" id="SSF48371">
    <property type="entry name" value="ARM repeat"/>
    <property type="match status" value="1"/>
</dbReference>
<dbReference type="STRING" id="75743.A0A401NVU2"/>
<organism evidence="4 5">
    <name type="scientific">Scyliorhinus torazame</name>
    <name type="common">Cloudy catshark</name>
    <name type="synonym">Catulus torazame</name>
    <dbReference type="NCBI Taxonomy" id="75743"/>
    <lineage>
        <taxon>Eukaryota</taxon>
        <taxon>Metazoa</taxon>
        <taxon>Chordata</taxon>
        <taxon>Craniata</taxon>
        <taxon>Vertebrata</taxon>
        <taxon>Chondrichthyes</taxon>
        <taxon>Elasmobranchii</taxon>
        <taxon>Galeomorphii</taxon>
        <taxon>Galeoidea</taxon>
        <taxon>Carcharhiniformes</taxon>
        <taxon>Scyliorhinidae</taxon>
        <taxon>Scyliorhinus</taxon>
    </lineage>
</organism>
<protein>
    <submittedName>
        <fullName evidence="4">Uncharacterized protein</fullName>
    </submittedName>
</protein>
<feature type="domain" description="Sec7/BIG1-like C-terminal" evidence="3">
    <location>
        <begin position="967"/>
        <end position="1079"/>
    </location>
</feature>
<evidence type="ECO:0000259" key="2">
    <source>
        <dbReference type="Pfam" id="PF09324"/>
    </source>
</evidence>
<dbReference type="OMA" id="CRNNPFD"/>
<feature type="region of interest" description="Disordered" evidence="1">
    <location>
        <begin position="1313"/>
        <end position="1339"/>
    </location>
</feature>
<evidence type="ECO:0000313" key="4">
    <source>
        <dbReference type="EMBL" id="GCB64990.1"/>
    </source>
</evidence>
<dbReference type="OrthoDB" id="10002886at2759"/>
<feature type="region of interest" description="Disordered" evidence="1">
    <location>
        <begin position="280"/>
        <end position="304"/>
    </location>
</feature>
<feature type="region of interest" description="Disordered" evidence="1">
    <location>
        <begin position="1275"/>
        <end position="1299"/>
    </location>
</feature>
<comment type="caution">
    <text evidence="4">The sequence shown here is derived from an EMBL/GenBank/DDBJ whole genome shotgun (WGS) entry which is preliminary data.</text>
</comment>
<feature type="compositionally biased region" description="Basic and acidic residues" evidence="1">
    <location>
        <begin position="1229"/>
        <end position="1239"/>
    </location>
</feature>
<evidence type="ECO:0000256" key="1">
    <source>
        <dbReference type="SAM" id="MobiDB-lite"/>
    </source>
</evidence>
<keyword evidence="5" id="KW-1185">Reference proteome</keyword>
<dbReference type="InterPro" id="IPR015403">
    <property type="entry name" value="Mon2/Sec7/BIG1-like_HDS"/>
</dbReference>
<feature type="compositionally biased region" description="Polar residues" evidence="1">
    <location>
        <begin position="292"/>
        <end position="304"/>
    </location>
</feature>
<sequence>QKEFVRQVQSSRVLMVLSQAWIEELYHQVLDRNLLGEAGYWGTTEEHHLPFIVMLTDMDGLGSSAVGGQMVSTASEKSPLAQERNMPDSVTAGMCFARFILIGCWKNLIDTLSTLLTGRVAGSSKGLAFILGTEGIKEQNQKERDAICMSLDGLRKAARLSCALGVAANCASALAQMSAASCVQDEKEEKAIPETTDPIAQVKQKVEQKLEQIGRPQGVQLHTAHVLCMDAILSVGLEMGSHNADCWQHVFRVCEYISTLEHSHFSDGGSQPPITIRQAQQASGSPQPADVSLNSSRNLSPELNSNISKPVIQSITIQELIKENCKGKAFDFRGGGVLSGSNAARAVCTLSTMADKLFEDAAVKLNLNALVGFLNQLQKASQAQLFDSITETVDYSLAMPGEARSTHDRRSALHLFRLGDVMLRIVRSRSCPLLHLMKTWGVVGPHLAEAACHKERHVSQKAVSFIHDILTEVLTDWNELPYFHFNEALFRPFEHIMQLELCDEDVQDQVITSIGELVEVCSPQIQSGWRPLFSALKTVHSNKSDVKEYLVGDYSMGKSQAPVFDVFEAFLNTDNIQVFANAATDYIMCLMKFVKGLGDEDCKEIGDCLPGLGSSSTDLCLPALDYLRKCSQLLAKIYKMPSKPIFHGAQLTSLPIRGLERSMSSEDGIESVLSEFDDDTGLIQVWIILLEQLTTAISNCPRQHQPPTLELLFELLREVTKIPGPGFGVFAVTHLLLPVMSLWLQRNHGDQSYWEMAAANFKHAIGLSSELVMEHIHCFIQSDIGYENSINIMLKDLLKLLVSCIAEPIETISRVGCSCIRYVLVTAGPVFTDEMWRLACCALQDAFTVTLEPVKNLLACFQSGSDTFSGDACEVKVAAPLHSASAEAEYWRIRAMAQQVFLLDTQCSAKTPNNREGFEHAQSCVLIIELPPDEKPNGHTQKSIPFRTIVVSLLSHQVLLQNLYDVLLEEFVKGPTPSEASDRTVAFGETKPASFLRYISMQNLAVIFDLLLDSYRTAREFDTRPGLKYLLMKVSGVGGAANLYRQSAMSFNIYFQALVYAILTNQENITAEQVKKILYEEEELSTDSSQQCSSEDEDIFEETAQVSPPRGKEKRQWRARVPSLSIQPVSNADWVWLVKRLHKLCLELCNNYIQLHLDLESLAEEPLAMRGDPLSFLPSCYSEGSTPSTGGMSGKDTPSEEGAKCHGKEQAAEDGKAKGPGSAPLSPNVEKKEQGKRKEWWESAGNKIYTIATDKTINKLVFEYKKRKQQHNLASFAKDGKSEKGEAAPGRCPDSPLQRPQQLLDQGQMRHSLSAGPELLRQDKRPRSGSTISSHSVSVRDTEAQMQAWTNMILTVLNQIQLLPDQTFTALQPSVYPSVSQLTCHVTDVRVRQAVREWLGRVGRVYDIIM</sequence>
<feature type="region of interest" description="Disordered" evidence="1">
    <location>
        <begin position="1180"/>
        <end position="1239"/>
    </location>
</feature>
<dbReference type="PANTHER" id="PTHR10663">
    <property type="entry name" value="GUANYL-NUCLEOTIDE EXCHANGE FACTOR"/>
    <property type="match status" value="1"/>
</dbReference>
<feature type="domain" description="Mon2/Sec7/BIG1-like HDS" evidence="2">
    <location>
        <begin position="478"/>
        <end position="544"/>
    </location>
</feature>
<gene>
    <name evidence="4" type="ORF">scyTo_0007620</name>
</gene>
<proteinExistence type="predicted"/>
<name>A0A401NVU2_SCYTO</name>
<feature type="region of interest" description="Disordered" evidence="1">
    <location>
        <begin position="1086"/>
        <end position="1118"/>
    </location>
</feature>
<dbReference type="InterPro" id="IPR016024">
    <property type="entry name" value="ARM-type_fold"/>
</dbReference>